<accession>A0ABW1RC87</accession>
<dbReference type="RefSeq" id="WP_125552549.1">
    <property type="nucleotide sequence ID" value="NZ_JBHSSL010000042.1"/>
</dbReference>
<evidence type="ECO:0000313" key="2">
    <source>
        <dbReference type="Proteomes" id="UP001596289"/>
    </source>
</evidence>
<keyword evidence="2" id="KW-1185">Reference proteome</keyword>
<protein>
    <submittedName>
        <fullName evidence="1">Uncharacterized protein</fullName>
    </submittedName>
</protein>
<sequence>MAQPKIVLTKQTESKAVKPVFIDAELHKQILDLKNETGISIGRIAEKFIRYGIQNVEIEDEQ</sequence>
<dbReference type="Proteomes" id="UP001596289">
    <property type="component" value="Unassembled WGS sequence"/>
</dbReference>
<gene>
    <name evidence="1" type="ORF">ACFQGP_07840</name>
</gene>
<dbReference type="EMBL" id="JBHSSL010000042">
    <property type="protein sequence ID" value="MFC6170486.1"/>
    <property type="molecule type" value="Genomic_DNA"/>
</dbReference>
<reference evidence="2" key="1">
    <citation type="journal article" date="2019" name="Int. J. Syst. Evol. Microbiol.">
        <title>The Global Catalogue of Microorganisms (GCM) 10K type strain sequencing project: providing services to taxonomists for standard genome sequencing and annotation.</title>
        <authorList>
            <consortium name="The Broad Institute Genomics Platform"/>
            <consortium name="The Broad Institute Genome Sequencing Center for Infectious Disease"/>
            <person name="Wu L."/>
            <person name="Ma J."/>
        </authorList>
    </citation>
    <scope>NUCLEOTIDE SEQUENCE [LARGE SCALE GENOMIC DNA]</scope>
    <source>
        <strain evidence="2">CCM 8904</strain>
    </source>
</reference>
<comment type="caution">
    <text evidence="1">The sequence shown here is derived from an EMBL/GenBank/DDBJ whole genome shotgun (WGS) entry which is preliminary data.</text>
</comment>
<evidence type="ECO:0000313" key="1">
    <source>
        <dbReference type="EMBL" id="MFC6170486.1"/>
    </source>
</evidence>
<organism evidence="1 2">
    <name type="scientific">Loigolactobacillus jiayinensis</name>
    <dbReference type="NCBI Taxonomy" id="2486016"/>
    <lineage>
        <taxon>Bacteria</taxon>
        <taxon>Bacillati</taxon>
        <taxon>Bacillota</taxon>
        <taxon>Bacilli</taxon>
        <taxon>Lactobacillales</taxon>
        <taxon>Lactobacillaceae</taxon>
        <taxon>Loigolactobacillus</taxon>
    </lineage>
</organism>
<proteinExistence type="predicted"/>
<name>A0ABW1RC87_9LACO</name>